<keyword evidence="1" id="KW-0732">Signal</keyword>
<dbReference type="SUPFAM" id="SSF53649">
    <property type="entry name" value="Alkaline phosphatase-like"/>
    <property type="match status" value="1"/>
</dbReference>
<dbReference type="EMBL" id="JBITGY010000015">
    <property type="protein sequence ID" value="MFI6504551.1"/>
    <property type="molecule type" value="Genomic_DNA"/>
</dbReference>
<dbReference type="Gene3D" id="3.40.720.10">
    <property type="entry name" value="Alkaline Phosphatase, subunit A"/>
    <property type="match status" value="1"/>
</dbReference>
<dbReference type="GO" id="GO:0016787">
    <property type="term" value="F:hydrolase activity"/>
    <property type="evidence" value="ECO:0007669"/>
    <property type="project" value="UniProtKB-KW"/>
</dbReference>
<evidence type="ECO:0000313" key="4">
    <source>
        <dbReference type="Proteomes" id="UP001612741"/>
    </source>
</evidence>
<dbReference type="PANTHER" id="PTHR43108:SF8">
    <property type="entry name" value="SD21168P"/>
    <property type="match status" value="1"/>
</dbReference>
<dbReference type="InterPro" id="IPR017850">
    <property type="entry name" value="Alkaline_phosphatase_core_sf"/>
</dbReference>
<dbReference type="PANTHER" id="PTHR43108">
    <property type="entry name" value="N-ACETYLGLUCOSAMINE-6-SULFATASE FAMILY MEMBER"/>
    <property type="match status" value="1"/>
</dbReference>
<reference evidence="3 4" key="1">
    <citation type="submission" date="2024-10" db="EMBL/GenBank/DDBJ databases">
        <title>The Natural Products Discovery Center: Release of the First 8490 Sequenced Strains for Exploring Actinobacteria Biosynthetic Diversity.</title>
        <authorList>
            <person name="Kalkreuter E."/>
            <person name="Kautsar S.A."/>
            <person name="Yang D."/>
            <person name="Bader C.D."/>
            <person name="Teijaro C.N."/>
            <person name="Fluegel L."/>
            <person name="Davis C.M."/>
            <person name="Simpson J.R."/>
            <person name="Lauterbach L."/>
            <person name="Steele A.D."/>
            <person name="Gui C."/>
            <person name="Meng S."/>
            <person name="Li G."/>
            <person name="Viehrig K."/>
            <person name="Ye F."/>
            <person name="Su P."/>
            <person name="Kiefer A.F."/>
            <person name="Nichols A."/>
            <person name="Cepeda A.J."/>
            <person name="Yan W."/>
            <person name="Fan B."/>
            <person name="Jiang Y."/>
            <person name="Adhikari A."/>
            <person name="Zheng C.-J."/>
            <person name="Schuster L."/>
            <person name="Cowan T.M."/>
            <person name="Smanski M.J."/>
            <person name="Chevrette M.G."/>
            <person name="De Carvalho L.P.S."/>
            <person name="Shen B."/>
        </authorList>
    </citation>
    <scope>NUCLEOTIDE SEQUENCE [LARGE SCALE GENOMIC DNA]</scope>
    <source>
        <strain evidence="3 4">NPDC050545</strain>
    </source>
</reference>
<keyword evidence="4" id="KW-1185">Reference proteome</keyword>
<dbReference type="EC" id="3.1.6.-" evidence="3"/>
<comment type="caution">
    <text evidence="3">The sequence shown here is derived from an EMBL/GenBank/DDBJ whole genome shotgun (WGS) entry which is preliminary data.</text>
</comment>
<dbReference type="Proteomes" id="UP001612741">
    <property type="component" value="Unassembled WGS sequence"/>
</dbReference>
<accession>A0ABW7Z952</accession>
<evidence type="ECO:0000313" key="3">
    <source>
        <dbReference type="EMBL" id="MFI6504551.1"/>
    </source>
</evidence>
<protein>
    <submittedName>
        <fullName evidence="3">Sulfatase</fullName>
        <ecNumber evidence="3">3.1.6.-</ecNumber>
    </submittedName>
</protein>
<sequence length="477" mass="52626">MFKGLCRAACLLLLLPAVSGPSPVSGAARPNIVLVLVDDLESGTLGNFPNITHHLVRQGTSFERFFVTNSWCCPSRSSILRSQYVHSHGVLTNTAPEGGFEKFHRNGLERSTIGTWMQAAGYRTGLMGKFLNHYPGQATEPTYVPPGWNDWRVPVRNLYEEYGYRLNENGTLVDYGWAERDYLSDVLAGKVRDFVTAAADQPFFLYLAPIAPHNPANPAVRHAGAFPGAQAPRTPNFNQLDVSAEPQWLRALPAVSEQAIDRIDERYRARLRAMLGVDDLVGSVIATLRETGKLDDTYIFFASDNGFHLGSHRLKQGKTTPFEEAIRVPLVVRGPGVPAGATVRELTATVDLGPTFAELGGAGVPVFAEGRSLTPFLRGQPPGRWRKNVLIEFNRPLNRMSARQTPVPDYKALRTADHTFVRYDTGETQLYDLNQDPYQLRNLAGTAPIPLVLNLQARLTGMQTCSGPSCRVADLRE</sequence>
<gene>
    <name evidence="3" type="ORF">ACIBG2_44700</name>
</gene>
<organism evidence="3 4">
    <name type="scientific">Nonomuraea typhae</name>
    <dbReference type="NCBI Taxonomy" id="2603600"/>
    <lineage>
        <taxon>Bacteria</taxon>
        <taxon>Bacillati</taxon>
        <taxon>Actinomycetota</taxon>
        <taxon>Actinomycetes</taxon>
        <taxon>Streptosporangiales</taxon>
        <taxon>Streptosporangiaceae</taxon>
        <taxon>Nonomuraea</taxon>
    </lineage>
</organism>
<name>A0ABW7Z952_9ACTN</name>
<dbReference type="CDD" id="cd16147">
    <property type="entry name" value="G6S"/>
    <property type="match status" value="1"/>
</dbReference>
<proteinExistence type="predicted"/>
<feature type="domain" description="Sulfatase N-terminal" evidence="2">
    <location>
        <begin position="30"/>
        <end position="361"/>
    </location>
</feature>
<dbReference type="InterPro" id="IPR000917">
    <property type="entry name" value="Sulfatase_N"/>
</dbReference>
<evidence type="ECO:0000256" key="1">
    <source>
        <dbReference type="SAM" id="SignalP"/>
    </source>
</evidence>
<feature type="chain" id="PRO_5045066026" evidence="1">
    <location>
        <begin position="28"/>
        <end position="477"/>
    </location>
</feature>
<keyword evidence="3" id="KW-0378">Hydrolase</keyword>
<dbReference type="InterPro" id="IPR012251">
    <property type="entry name" value="GlcNAc_6-SO4ase"/>
</dbReference>
<evidence type="ECO:0000259" key="2">
    <source>
        <dbReference type="Pfam" id="PF00884"/>
    </source>
</evidence>
<dbReference type="Pfam" id="PF00884">
    <property type="entry name" value="Sulfatase"/>
    <property type="match status" value="1"/>
</dbReference>
<dbReference type="RefSeq" id="WP_397090321.1">
    <property type="nucleotide sequence ID" value="NZ_JBITGY010000015.1"/>
</dbReference>
<feature type="signal peptide" evidence="1">
    <location>
        <begin position="1"/>
        <end position="27"/>
    </location>
</feature>
<dbReference type="PIRSF" id="PIRSF036666">
    <property type="entry name" value="G6S"/>
    <property type="match status" value="1"/>
</dbReference>